<dbReference type="InterPro" id="IPR009081">
    <property type="entry name" value="PP-bd_ACP"/>
</dbReference>
<dbReference type="Pfam" id="PF00550">
    <property type="entry name" value="PP-binding"/>
    <property type="match status" value="1"/>
</dbReference>
<dbReference type="EMBL" id="JBEPEK010000127">
    <property type="protein sequence ID" value="MER7181599.1"/>
    <property type="molecule type" value="Genomic_DNA"/>
</dbReference>
<accession>A0ABV1WXU3</accession>
<sequence>MTVEITTQEAQEIAGKIAVVFQEVLGATEVPDTGSGFLDIGGDSLTAARAVSLISSRLGVRITVRDLFRERNADALALVAVRRLAS</sequence>
<evidence type="ECO:0000256" key="1">
    <source>
        <dbReference type="ARBA" id="ARBA00022450"/>
    </source>
</evidence>
<dbReference type="InterPro" id="IPR006162">
    <property type="entry name" value="Ppantetheine_attach_site"/>
</dbReference>
<dbReference type="Proteomes" id="UP001474181">
    <property type="component" value="Unassembled WGS sequence"/>
</dbReference>
<evidence type="ECO:0000313" key="4">
    <source>
        <dbReference type="EMBL" id="MER7181599.1"/>
    </source>
</evidence>
<evidence type="ECO:0000313" key="5">
    <source>
        <dbReference type="Proteomes" id="UP001474181"/>
    </source>
</evidence>
<dbReference type="InterPro" id="IPR036736">
    <property type="entry name" value="ACP-like_sf"/>
</dbReference>
<protein>
    <submittedName>
        <fullName evidence="4">Acyl carrier protein</fullName>
    </submittedName>
</protein>
<evidence type="ECO:0000256" key="2">
    <source>
        <dbReference type="ARBA" id="ARBA00022553"/>
    </source>
</evidence>
<dbReference type="Gene3D" id="1.10.1200.10">
    <property type="entry name" value="ACP-like"/>
    <property type="match status" value="1"/>
</dbReference>
<keyword evidence="1" id="KW-0596">Phosphopantetheine</keyword>
<organism evidence="4 5">
    <name type="scientific">Streptomyces hyaluromycini</name>
    <dbReference type="NCBI Taxonomy" id="1377993"/>
    <lineage>
        <taxon>Bacteria</taxon>
        <taxon>Bacillati</taxon>
        <taxon>Actinomycetota</taxon>
        <taxon>Actinomycetes</taxon>
        <taxon>Kitasatosporales</taxon>
        <taxon>Streptomycetaceae</taxon>
        <taxon>Streptomyces</taxon>
    </lineage>
</organism>
<keyword evidence="5" id="KW-1185">Reference proteome</keyword>
<dbReference type="RefSeq" id="WP_350782523.1">
    <property type="nucleotide sequence ID" value="NZ_JBEPEK010000127.1"/>
</dbReference>
<proteinExistence type="predicted"/>
<dbReference type="SUPFAM" id="SSF47336">
    <property type="entry name" value="ACP-like"/>
    <property type="match status" value="1"/>
</dbReference>
<keyword evidence="2" id="KW-0597">Phosphoprotein</keyword>
<dbReference type="PROSITE" id="PS00012">
    <property type="entry name" value="PHOSPHOPANTETHEINE"/>
    <property type="match status" value="1"/>
</dbReference>
<dbReference type="SMART" id="SM00823">
    <property type="entry name" value="PKS_PP"/>
    <property type="match status" value="1"/>
</dbReference>
<name>A0ABV1WXU3_9ACTN</name>
<gene>
    <name evidence="4" type="ORF">ABT404_19300</name>
</gene>
<evidence type="ECO:0000259" key="3">
    <source>
        <dbReference type="PROSITE" id="PS50075"/>
    </source>
</evidence>
<feature type="domain" description="Carrier" evidence="3">
    <location>
        <begin position="8"/>
        <end position="84"/>
    </location>
</feature>
<dbReference type="InterPro" id="IPR020806">
    <property type="entry name" value="PKS_PP-bd"/>
</dbReference>
<dbReference type="PROSITE" id="PS50075">
    <property type="entry name" value="CARRIER"/>
    <property type="match status" value="1"/>
</dbReference>
<reference evidence="4 5" key="1">
    <citation type="submission" date="2024-06" db="EMBL/GenBank/DDBJ databases">
        <title>The Natural Products Discovery Center: Release of the First 8490 Sequenced Strains for Exploring Actinobacteria Biosynthetic Diversity.</title>
        <authorList>
            <person name="Kalkreuter E."/>
            <person name="Kautsar S.A."/>
            <person name="Yang D."/>
            <person name="Bader C.D."/>
            <person name="Teijaro C.N."/>
            <person name="Fluegel L."/>
            <person name="Davis C.M."/>
            <person name="Simpson J.R."/>
            <person name="Lauterbach L."/>
            <person name="Steele A.D."/>
            <person name="Gui C."/>
            <person name="Meng S."/>
            <person name="Li G."/>
            <person name="Viehrig K."/>
            <person name="Ye F."/>
            <person name="Su P."/>
            <person name="Kiefer A.F."/>
            <person name="Nichols A."/>
            <person name="Cepeda A.J."/>
            <person name="Yan W."/>
            <person name="Fan B."/>
            <person name="Jiang Y."/>
            <person name="Adhikari A."/>
            <person name="Zheng C.-J."/>
            <person name="Schuster L."/>
            <person name="Cowan T.M."/>
            <person name="Smanski M.J."/>
            <person name="Chevrette M.G."/>
            <person name="De Carvalho L.P.S."/>
            <person name="Shen B."/>
        </authorList>
    </citation>
    <scope>NUCLEOTIDE SEQUENCE [LARGE SCALE GENOMIC DNA]</scope>
    <source>
        <strain evidence="4 5">NPDC000234</strain>
    </source>
</reference>
<comment type="caution">
    <text evidence="4">The sequence shown here is derived from an EMBL/GenBank/DDBJ whole genome shotgun (WGS) entry which is preliminary data.</text>
</comment>